<evidence type="ECO:0000313" key="2">
    <source>
        <dbReference type="EMBL" id="MEE6187677.1"/>
    </source>
</evidence>
<comment type="caution">
    <text evidence="2">The sequence shown here is derived from an EMBL/GenBank/DDBJ whole genome shotgun (WGS) entry which is preliminary data.</text>
</comment>
<reference evidence="2 3" key="1">
    <citation type="submission" date="2024-01" db="EMBL/GenBank/DDBJ databases">
        <title>Niabella digestum sp. nov., isolated from waste digestion system.</title>
        <authorList>
            <person name="Zhang L."/>
        </authorList>
    </citation>
    <scope>NUCLEOTIDE SEQUENCE [LARGE SCALE GENOMIC DNA]</scope>
    <source>
        <strain evidence="2 3">A18</strain>
    </source>
</reference>
<organism evidence="2 3">
    <name type="scientific">Niabella digestorum</name>
    <dbReference type="NCBI Taxonomy" id="3117701"/>
    <lineage>
        <taxon>Bacteria</taxon>
        <taxon>Pseudomonadati</taxon>
        <taxon>Bacteroidota</taxon>
        <taxon>Chitinophagia</taxon>
        <taxon>Chitinophagales</taxon>
        <taxon>Chitinophagaceae</taxon>
        <taxon>Niabella</taxon>
    </lineage>
</organism>
<dbReference type="Proteomes" id="UP001357452">
    <property type="component" value="Unassembled WGS sequence"/>
</dbReference>
<evidence type="ECO:0000313" key="3">
    <source>
        <dbReference type="Proteomes" id="UP001357452"/>
    </source>
</evidence>
<accession>A0ABU7RI96</accession>
<gene>
    <name evidence="2" type="ORF">V2H41_10375</name>
</gene>
<protein>
    <submittedName>
        <fullName evidence="2">Uncharacterized protein</fullName>
    </submittedName>
</protein>
<evidence type="ECO:0000256" key="1">
    <source>
        <dbReference type="SAM" id="Coils"/>
    </source>
</evidence>
<feature type="coiled-coil region" evidence="1">
    <location>
        <begin position="2"/>
        <end position="57"/>
    </location>
</feature>
<dbReference type="RefSeq" id="WP_330975084.1">
    <property type="nucleotide sequence ID" value="NZ_JAZGLY010000005.1"/>
</dbReference>
<dbReference type="EMBL" id="JAZGLY010000005">
    <property type="protein sequence ID" value="MEE6187677.1"/>
    <property type="molecule type" value="Genomic_DNA"/>
</dbReference>
<keyword evidence="3" id="KW-1185">Reference proteome</keyword>
<name>A0ABU7RI96_9BACT</name>
<proteinExistence type="predicted"/>
<sequence>MSEVLENKIKDIQEKLQLLLKQHAALKKENQQLKDALAEARQQVTEASKLAESLQHQLDARKYSQALMDPEEKKAFEKKINGYIKEIDKCIALLSV</sequence>
<keyword evidence="1" id="KW-0175">Coiled coil</keyword>